<name>A0A255EFY8_9ACTN</name>
<organism evidence="5 6">
    <name type="scientific">Parenemella sanctibonifatiensis</name>
    <dbReference type="NCBI Taxonomy" id="2016505"/>
    <lineage>
        <taxon>Bacteria</taxon>
        <taxon>Bacillati</taxon>
        <taxon>Actinomycetota</taxon>
        <taxon>Actinomycetes</taxon>
        <taxon>Propionibacteriales</taxon>
        <taxon>Propionibacteriaceae</taxon>
        <taxon>Parenemella</taxon>
    </lineage>
</organism>
<dbReference type="Gene3D" id="3.40.50.880">
    <property type="match status" value="1"/>
</dbReference>
<keyword evidence="4" id="KW-0720">Serine protease</keyword>
<dbReference type="EMBL" id="NMVI01000005">
    <property type="protein sequence ID" value="OYN90444.1"/>
    <property type="molecule type" value="Genomic_DNA"/>
</dbReference>
<dbReference type="GO" id="GO:0006508">
    <property type="term" value="P:proteolysis"/>
    <property type="evidence" value="ECO:0007669"/>
    <property type="project" value="UniProtKB-KW"/>
</dbReference>
<keyword evidence="3" id="KW-0378">Hydrolase</keyword>
<dbReference type="AlphaFoldDB" id="A0A255EFY8"/>
<accession>A0A255EFY8</accession>
<evidence type="ECO:0000313" key="5">
    <source>
        <dbReference type="EMBL" id="OYN90444.1"/>
    </source>
</evidence>
<protein>
    <submittedName>
        <fullName evidence="5">Peptidase</fullName>
    </submittedName>
</protein>
<dbReference type="PANTHER" id="PTHR20842">
    <property type="entry name" value="PROTEASE S51 ALPHA-ASPARTYL DIPEPTIDASE"/>
    <property type="match status" value="1"/>
</dbReference>
<evidence type="ECO:0000256" key="2">
    <source>
        <dbReference type="ARBA" id="ARBA00022670"/>
    </source>
</evidence>
<evidence type="ECO:0000256" key="4">
    <source>
        <dbReference type="ARBA" id="ARBA00022825"/>
    </source>
</evidence>
<dbReference type="Proteomes" id="UP000216533">
    <property type="component" value="Unassembled WGS sequence"/>
</dbReference>
<dbReference type="RefSeq" id="WP_094449537.1">
    <property type="nucleotide sequence ID" value="NZ_NMVI01000005.1"/>
</dbReference>
<reference evidence="5 6" key="1">
    <citation type="submission" date="2017-07" db="EMBL/GenBank/DDBJ databases">
        <title>Draft whole genome sequences of clinical Proprionibacteriaceae strains.</title>
        <authorList>
            <person name="Bernier A.-M."/>
            <person name="Bernard K."/>
            <person name="Domingo M.-C."/>
        </authorList>
    </citation>
    <scope>NUCLEOTIDE SEQUENCE [LARGE SCALE GENOMIC DNA]</scope>
    <source>
        <strain evidence="5 6">NML 160184</strain>
    </source>
</reference>
<dbReference type="Pfam" id="PF03575">
    <property type="entry name" value="Peptidase_S51"/>
    <property type="match status" value="1"/>
</dbReference>
<proteinExistence type="inferred from homology"/>
<dbReference type="SUPFAM" id="SSF52317">
    <property type="entry name" value="Class I glutamine amidotransferase-like"/>
    <property type="match status" value="1"/>
</dbReference>
<evidence type="ECO:0000256" key="3">
    <source>
        <dbReference type="ARBA" id="ARBA00022801"/>
    </source>
</evidence>
<dbReference type="PANTHER" id="PTHR20842:SF0">
    <property type="entry name" value="ALPHA-ASPARTYL DIPEPTIDASE"/>
    <property type="match status" value="1"/>
</dbReference>
<evidence type="ECO:0000313" key="6">
    <source>
        <dbReference type="Proteomes" id="UP000216533"/>
    </source>
</evidence>
<keyword evidence="2" id="KW-0645">Protease</keyword>
<evidence type="ECO:0000256" key="1">
    <source>
        <dbReference type="ARBA" id="ARBA00006534"/>
    </source>
</evidence>
<dbReference type="GO" id="GO:0008236">
    <property type="term" value="F:serine-type peptidase activity"/>
    <property type="evidence" value="ECO:0007669"/>
    <property type="project" value="UniProtKB-KW"/>
</dbReference>
<comment type="similarity">
    <text evidence="1">Belongs to the peptidase S51 family.</text>
</comment>
<comment type="caution">
    <text evidence="5">The sequence shown here is derived from an EMBL/GenBank/DDBJ whole genome shotgun (WGS) entry which is preliminary data.</text>
</comment>
<gene>
    <name evidence="5" type="ORF">CGZ92_01000</name>
</gene>
<dbReference type="InterPro" id="IPR005320">
    <property type="entry name" value="Peptidase_S51"/>
</dbReference>
<dbReference type="InterPro" id="IPR029062">
    <property type="entry name" value="Class_I_gatase-like"/>
</dbReference>
<sequence length="219" mass="23546">MRLYLSSFRLGDNTQALTELAPLPGPAVVIANAIDAAPSEDRAKRVAEELDRVAGLGYEVSELDLRDYLSDRAGLADRLAAAALVWVRGGNVFVLRHLLAVTGADELIREHLARDTFCYGGYSAGPCVLGPHLRGLEICDPVAELAQAYGAQARFDGLGVLDRVVVPHLDSPDHFETAVLSRVAESHEAAGEPYLGLRDGDVWLVDGDPAAGRLLPRRQ</sequence>